<dbReference type="VEuPathDB" id="FungiDB:PAAG_11791"/>
<protein>
    <submittedName>
        <fullName evidence="1">Uncharacterized protein</fullName>
    </submittedName>
</protein>
<dbReference type="KEGG" id="pbl:PAAG_11791"/>
<dbReference type="AlphaFoldDB" id="A0A0A2VKM2"/>
<accession>A0A0A2VKM2</accession>
<evidence type="ECO:0000313" key="1">
    <source>
        <dbReference type="EMBL" id="KGQ01444.1"/>
    </source>
</evidence>
<proteinExistence type="predicted"/>
<gene>
    <name evidence="1" type="ORF">PAAG_11791</name>
</gene>
<dbReference type="GeneID" id="26970670"/>
<keyword evidence="2" id="KW-1185">Reference proteome</keyword>
<dbReference type="RefSeq" id="XP_015702966.1">
    <property type="nucleotide sequence ID" value="XM_015847374.1"/>
</dbReference>
<reference evidence="1 2" key="1">
    <citation type="journal article" date="2011" name="PLoS Genet.">
        <title>Comparative genomic analysis of human fungal pathogens causing paracoccidioidomycosis.</title>
        <authorList>
            <person name="Desjardins C.A."/>
            <person name="Champion M.D."/>
            <person name="Holder J.W."/>
            <person name="Muszewska A."/>
            <person name="Goldberg J."/>
            <person name="Bailao A.M."/>
            <person name="Brigido M.M."/>
            <person name="Ferreira M.E."/>
            <person name="Garcia A.M."/>
            <person name="Grynberg M."/>
            <person name="Gujja S."/>
            <person name="Heiman D.I."/>
            <person name="Henn M.R."/>
            <person name="Kodira C.D."/>
            <person name="Leon-Narvaez H."/>
            <person name="Longo L.V."/>
            <person name="Ma L.J."/>
            <person name="Malavazi I."/>
            <person name="Matsuo A.L."/>
            <person name="Morais F.V."/>
            <person name="Pereira M."/>
            <person name="Rodriguez-Brito S."/>
            <person name="Sakthikumar S."/>
            <person name="Salem-Izacc S.M."/>
            <person name="Sykes S.M."/>
            <person name="Teixeira M.M."/>
            <person name="Vallejo M.C."/>
            <person name="Walter M.E."/>
            <person name="Yandava C."/>
            <person name="Young S."/>
            <person name="Zeng Q."/>
            <person name="Zucker J."/>
            <person name="Felipe M.S."/>
            <person name="Goldman G.H."/>
            <person name="Haas B.J."/>
            <person name="McEwen J.G."/>
            <person name="Nino-Vega G."/>
            <person name="Puccia R."/>
            <person name="San-Blas G."/>
            <person name="Soares C.M."/>
            <person name="Birren B.W."/>
            <person name="Cuomo C.A."/>
        </authorList>
    </citation>
    <scope>NUCLEOTIDE SEQUENCE [LARGE SCALE GENOMIC DNA]</scope>
    <source>
        <strain evidence="2">ATCC MYA-826 / Pb01</strain>
    </source>
</reference>
<evidence type="ECO:0000313" key="2">
    <source>
        <dbReference type="Proteomes" id="UP000002059"/>
    </source>
</evidence>
<dbReference type="HOGENOM" id="CLU_2886392_0_0_1"/>
<dbReference type="EMBL" id="KN294001">
    <property type="protein sequence ID" value="KGQ01444.1"/>
    <property type="molecule type" value="Genomic_DNA"/>
</dbReference>
<dbReference type="Proteomes" id="UP000002059">
    <property type="component" value="Partially assembled WGS sequence"/>
</dbReference>
<name>A0A0A2VKM2_PARBA</name>
<organism evidence="1 2">
    <name type="scientific">Paracoccidioides lutzii (strain ATCC MYA-826 / Pb01)</name>
    <name type="common">Paracoccidioides brasiliensis</name>
    <dbReference type="NCBI Taxonomy" id="502779"/>
    <lineage>
        <taxon>Eukaryota</taxon>
        <taxon>Fungi</taxon>
        <taxon>Dikarya</taxon>
        <taxon>Ascomycota</taxon>
        <taxon>Pezizomycotina</taxon>
        <taxon>Eurotiomycetes</taxon>
        <taxon>Eurotiomycetidae</taxon>
        <taxon>Onygenales</taxon>
        <taxon>Ajellomycetaceae</taxon>
        <taxon>Paracoccidioides</taxon>
    </lineage>
</organism>
<sequence length="63" mass="7172">MHNAEKHEWDRDEVTLISVLLSGFAPCWPARSKDLHFLQRLNERTELVFDVAAAKPALAPQVC</sequence>
<dbReference type="OrthoDB" id="10348375at2759"/>